<dbReference type="SUPFAM" id="SSF57850">
    <property type="entry name" value="RING/U-box"/>
    <property type="match status" value="1"/>
</dbReference>
<evidence type="ECO:0000256" key="4">
    <source>
        <dbReference type="ARBA" id="ARBA00022771"/>
    </source>
</evidence>
<dbReference type="Pfam" id="PF00622">
    <property type="entry name" value="SPRY"/>
    <property type="match status" value="1"/>
</dbReference>
<evidence type="ECO:0000256" key="7">
    <source>
        <dbReference type="PROSITE-ProRule" id="PRU00024"/>
    </source>
</evidence>
<dbReference type="PANTHER" id="PTHR24103">
    <property type="entry name" value="E3 UBIQUITIN-PROTEIN LIGASE TRIM"/>
    <property type="match status" value="1"/>
</dbReference>
<reference evidence="11" key="2">
    <citation type="submission" date="2025-09" db="UniProtKB">
        <authorList>
            <consortium name="Ensembl"/>
        </authorList>
    </citation>
    <scope>IDENTIFICATION</scope>
</reference>
<dbReference type="SMART" id="SM00184">
    <property type="entry name" value="RING"/>
    <property type="match status" value="1"/>
</dbReference>
<dbReference type="SUPFAM" id="SSF57845">
    <property type="entry name" value="B-box zinc-binding domain"/>
    <property type="match status" value="1"/>
</dbReference>
<dbReference type="GeneTree" id="ENSGT01030000234669"/>
<dbReference type="PROSITE" id="PS50089">
    <property type="entry name" value="ZF_RING_2"/>
    <property type="match status" value="1"/>
</dbReference>
<dbReference type="InterPro" id="IPR043136">
    <property type="entry name" value="B30.2/SPRY_sf"/>
</dbReference>
<dbReference type="InterPro" id="IPR000315">
    <property type="entry name" value="Znf_B-box"/>
</dbReference>
<name>A0A8C6VG19_NAJNA</name>
<reference evidence="11" key="1">
    <citation type="submission" date="2025-08" db="UniProtKB">
        <authorList>
            <consortium name="Ensembl"/>
        </authorList>
    </citation>
    <scope>IDENTIFICATION</scope>
</reference>
<evidence type="ECO:0000259" key="9">
    <source>
        <dbReference type="PROSITE" id="PS50119"/>
    </source>
</evidence>
<dbReference type="OMA" id="FQETICP"/>
<dbReference type="InterPro" id="IPR003877">
    <property type="entry name" value="SPRY_dom"/>
</dbReference>
<dbReference type="InterPro" id="IPR050143">
    <property type="entry name" value="TRIM/RBCC"/>
</dbReference>
<evidence type="ECO:0000259" key="8">
    <source>
        <dbReference type="PROSITE" id="PS50089"/>
    </source>
</evidence>
<dbReference type="Gene3D" id="3.30.160.60">
    <property type="entry name" value="Classic Zinc Finger"/>
    <property type="match status" value="1"/>
</dbReference>
<organism evidence="11 12">
    <name type="scientific">Naja naja</name>
    <name type="common">Indian cobra</name>
    <dbReference type="NCBI Taxonomy" id="35670"/>
    <lineage>
        <taxon>Eukaryota</taxon>
        <taxon>Metazoa</taxon>
        <taxon>Chordata</taxon>
        <taxon>Craniata</taxon>
        <taxon>Vertebrata</taxon>
        <taxon>Euteleostomi</taxon>
        <taxon>Lepidosauria</taxon>
        <taxon>Squamata</taxon>
        <taxon>Bifurcata</taxon>
        <taxon>Unidentata</taxon>
        <taxon>Episquamata</taxon>
        <taxon>Toxicofera</taxon>
        <taxon>Serpentes</taxon>
        <taxon>Colubroidea</taxon>
        <taxon>Elapidae</taxon>
        <taxon>Elapinae</taxon>
        <taxon>Naja</taxon>
    </lineage>
</organism>
<dbReference type="PROSITE" id="PS00518">
    <property type="entry name" value="ZF_RING_1"/>
    <property type="match status" value="1"/>
</dbReference>
<keyword evidence="5" id="KW-0862">Zinc</keyword>
<keyword evidence="3" id="KW-0479">Metal-binding</keyword>
<feature type="domain" description="RING-type" evidence="8">
    <location>
        <begin position="12"/>
        <end position="49"/>
    </location>
</feature>
<dbReference type="InterPro" id="IPR013320">
    <property type="entry name" value="ConA-like_dom_sf"/>
</dbReference>
<evidence type="ECO:0000256" key="3">
    <source>
        <dbReference type="ARBA" id="ARBA00022723"/>
    </source>
</evidence>
<evidence type="ECO:0000256" key="2">
    <source>
        <dbReference type="ARBA" id="ARBA00022699"/>
    </source>
</evidence>
<dbReference type="PROSITE" id="PS50188">
    <property type="entry name" value="B302_SPRY"/>
    <property type="match status" value="1"/>
</dbReference>
<dbReference type="Pfam" id="PF13765">
    <property type="entry name" value="PRY"/>
    <property type="match status" value="1"/>
</dbReference>
<keyword evidence="2" id="KW-0528">Neurotoxin</keyword>
<dbReference type="Ensembl" id="ENSNNAT00000003778.1">
    <property type="protein sequence ID" value="ENSNNAP00000003602.1"/>
    <property type="gene ID" value="ENSNNAG00000002454.1"/>
</dbReference>
<dbReference type="SMART" id="SM00589">
    <property type="entry name" value="PRY"/>
    <property type="match status" value="1"/>
</dbReference>
<dbReference type="GO" id="GO:0008270">
    <property type="term" value="F:zinc ion binding"/>
    <property type="evidence" value="ECO:0007669"/>
    <property type="project" value="UniProtKB-KW"/>
</dbReference>
<keyword evidence="12" id="KW-1185">Reference proteome</keyword>
<dbReference type="AlphaFoldDB" id="A0A8C6VG19"/>
<dbReference type="PRINTS" id="PR01407">
    <property type="entry name" value="BUTYPHLNCDUF"/>
</dbReference>
<sequence>TPSGLPFQETICPLCLDFFKQPMSLSCGHNFCRDCLAQLGAEVSCPQCRAKVEPSSACPNRALANMVCLVKRLQMPEGAQEESSGQRLCQEHRQSLQIFCSNEKSLLCPGCLGRHQGHPLLSLPEAAQEYKVGTNFLGHSISSLGGAGTGVTRSPLKDGKSFLAAVRGPQRLPTEQEKKMEAEWGVALAQLSGKAACLQQLMAQTKRKYHQPDGEFLQVGGPLLASRGQSRGFPGGGETGTFLTPCSQPALRVSVLHPAVYVTLNGSTAHPQLWCQGSSVTWANRYQDCPDVPGRFDQEFCVLGSEGFTTGWHWWEVSVQGPYNFPVRGRACWAIGVAKESIRRKGRFCLHPQEGIWAVGKSNYETVAFGEVKKEYLGFQAPLQRLWVRLDCEAKEVQFLDAEMAFIINKSDILIPACCSTFMLL</sequence>
<dbReference type="InterPro" id="IPR013083">
    <property type="entry name" value="Znf_RING/FYVE/PHD"/>
</dbReference>
<dbReference type="Pfam" id="PF15227">
    <property type="entry name" value="zf-C3HC4_4"/>
    <property type="match status" value="1"/>
</dbReference>
<dbReference type="SMART" id="SM00336">
    <property type="entry name" value="BBOX"/>
    <property type="match status" value="1"/>
</dbReference>
<feature type="domain" description="B box-type" evidence="9">
    <location>
        <begin position="84"/>
        <end position="123"/>
    </location>
</feature>
<dbReference type="OrthoDB" id="9044753at2759"/>
<evidence type="ECO:0000256" key="5">
    <source>
        <dbReference type="ARBA" id="ARBA00022833"/>
    </source>
</evidence>
<evidence type="ECO:0000313" key="11">
    <source>
        <dbReference type="Ensembl" id="ENSNNAP00000003602.1"/>
    </source>
</evidence>
<evidence type="ECO:0000256" key="6">
    <source>
        <dbReference type="ARBA" id="ARBA00034460"/>
    </source>
</evidence>
<dbReference type="Proteomes" id="UP000694559">
    <property type="component" value="Unplaced"/>
</dbReference>
<evidence type="ECO:0000256" key="1">
    <source>
        <dbReference type="ARBA" id="ARBA00009651"/>
    </source>
</evidence>
<comment type="similarity">
    <text evidence="1">Belongs to the ohanin/vespryn family.</text>
</comment>
<feature type="domain" description="B30.2/SPRY" evidence="10">
    <location>
        <begin position="242"/>
        <end position="425"/>
    </location>
</feature>
<evidence type="ECO:0000313" key="12">
    <source>
        <dbReference type="Proteomes" id="UP000694559"/>
    </source>
</evidence>
<dbReference type="PROSITE" id="PS50119">
    <property type="entry name" value="ZF_BBOX"/>
    <property type="match status" value="1"/>
</dbReference>
<dbReference type="Pfam" id="PF00643">
    <property type="entry name" value="zf-B_box"/>
    <property type="match status" value="1"/>
</dbReference>
<dbReference type="Gene3D" id="3.30.40.10">
    <property type="entry name" value="Zinc/RING finger domain, C3HC4 (zinc finger)"/>
    <property type="match status" value="1"/>
</dbReference>
<dbReference type="Gene3D" id="2.60.120.920">
    <property type="match status" value="1"/>
</dbReference>
<dbReference type="InterPro" id="IPR017907">
    <property type="entry name" value="Znf_RING_CS"/>
</dbReference>
<dbReference type="InterPro" id="IPR006574">
    <property type="entry name" value="PRY"/>
</dbReference>
<accession>A0A8C6VG19</accession>
<dbReference type="InterPro" id="IPR001841">
    <property type="entry name" value="Znf_RING"/>
</dbReference>
<proteinExistence type="inferred from homology"/>
<dbReference type="SUPFAM" id="SSF49899">
    <property type="entry name" value="Concanavalin A-like lectins/glucanases"/>
    <property type="match status" value="1"/>
</dbReference>
<protein>
    <submittedName>
        <fullName evidence="11">Uncharacterized protein</fullName>
    </submittedName>
</protein>
<keyword evidence="2" id="KW-0800">Toxin</keyword>
<dbReference type="InterPro" id="IPR003879">
    <property type="entry name" value="Butyrophylin_SPRY"/>
</dbReference>
<evidence type="ECO:0000259" key="10">
    <source>
        <dbReference type="PROSITE" id="PS50188"/>
    </source>
</evidence>
<keyword evidence="4 7" id="KW-0863">Zinc-finger</keyword>
<comment type="function">
    <text evidence="6">Neurotoxin that produces dose-dependent hypolocomotion and hyperalgesia in mice. May directly act on the central nervous system, as it is 6500-fold more potent when administered intracerebroventricularly than intraperitoneal.</text>
</comment>
<dbReference type="InterPro" id="IPR001870">
    <property type="entry name" value="B30.2/SPRY"/>
</dbReference>